<keyword evidence="18" id="KW-0511">Multifunctional enzyme</keyword>
<sequence length="1687" mass="189584">MRDDSRLIIISLIVAGVKRPLRALLDSGASNNFFRASCLSLLPSTVTVREGPGDIVVKLADGQPKRVPRKTVVLPYTFDGFQSNDEFLVYEMNYAFDCILGIPWLSRYQPKIDWLSRSVKRRSGYDVSEVFTHLLVASSDWPHVRVVNELATTSSQHRESDGPLCAVCSVTLTEPQNEAVEQRFPHTQTSVEQGFPMHNEAVGQRFPHTHTSVEQGFPIHSEAVEQRFPHTSTSDEQRLPINYEAVEQGLPHTSTSDEQRLPINFEAVEQGLPHTSTSDEQRLPINIEAVEQGLPQTSEAVEDELPLLIDENGRTKDPHETDVVETELPRLEGGTSSSYETDVPVSSRGSRRKRKRTKGARRSTRRRNSRQHADAFDSIVTVSVCALEYVERSPHRGRYIEVESPPCTAADITSLPDLTWKDFLYDLKAGDIEQVCILSATEAASKEVLEARPKSAEPKSAREERFAAQSWELFVLRATLYTISPVNLVPGSKYCVTRQWPLPRDQVIAIDEFFEGRRKAGHVRESISPHSSPTFCVKKATGGWRIVHAFNKLNDATIPAQTSIPRKDMVLNTMSGSEIYSAIDLKDGFYQILMRDSDIPFTAVSTPSGMLWEWLVMPQCLKNAPATFNRMVTQVLRPLRDFAPSYFDDIFVHSRAEQKLSATEVHLRHLKQVFQLMRANKLYANLKKCVFCAPEIPVLGCYVSKEGVRADPEKISSICSWPTPRNQTELRQWLGLANFLHKYTKNYAELIQPLSTLLKKDAVWLWTAEHQSAFDSVKKSLSEAPVLMLPDDSKPFHVVCDASNFSIGCALMQYDDEGRERVVSFQSRTMKPAERNYPVHDKELLAMRYALIKFRVYLLGEKMFSIYTDHASLRTAVKSPHLSQRMARWLSFFAEYNFVVHYKPGKNNILADALSRRPDYDPRRDIGHQTEYVDDDEDICVCCIELGLNAVISTPVLSIRTQIAESYANDSFYAGIINYLRDPSEKLLAKLTKPTRDNIKRYALDGPLLTYTMDVFDSPRVVIPANEDLRARLVHEFHDSPAGGHLGREKTFAAISRVFFWPRMYKYIQKWVRSCETCQRVKPAPSSQSPLRPLPIATEAWRSVSMDFIFGLPPDEQKRTGVLVLVDRFSKMVHFAPVSANITAETTAKIFIDLIFRHHGLPESIVSDRDPRFTSAFWDELFQLLGTRLLMSTATHPETDGQTERVNRVLEDVLRSYATSFSSWSSFLPLAEFAINNAVHASTGLTPFFVNNARHPRVPALLALSASEHPVSKLGGGVSTDGIAPKLLMIDYDAHKVAADAPTTGNFVANGISTPDAMLSIASPVANFAPKENTSPVSSAAVTEFLLLRQGITRFVRDALQEAVDKQKENADRRGRKNMLIFREGDRVLLSTSGLPNISVTNLGANKLAPRYIGPFRVVKVHGYAYTLDIPTSMRLHPTFYVGRLKAYLPADLPSNLPRSSVPARNPTSLDDNVNDDWDQVLPECVQTRSAGVLRTQSSQVDVGAQPVPAAHVGSAQQPQSQHPHDLELSQPSREHRVGHSSIPRLQREVDTAHHSTAQEPDYENRRLSPEVFRRDARPPLAPSNNSAPMKKRVEKHYRVRWLGYSPADDTWEPSSTLSQDVPDVVEDYESRRKTVIATDADGSIPDLASRNAREQRNRDDLPNAQTPRPITRLGSIWMIGLTISAT</sequence>
<name>A0AAV0SYT3_9STRA</name>
<dbReference type="CDD" id="cd01647">
    <property type="entry name" value="RT_LTR"/>
    <property type="match status" value="1"/>
</dbReference>
<dbReference type="Pfam" id="PF24626">
    <property type="entry name" value="SH3_Tf2-1"/>
    <property type="match status" value="1"/>
</dbReference>
<dbReference type="Pfam" id="PF00385">
    <property type="entry name" value="Chromo"/>
    <property type="match status" value="1"/>
</dbReference>
<keyword evidence="6" id="KW-0479">Metal-binding</keyword>
<dbReference type="GO" id="GO:0003677">
    <property type="term" value="F:DNA binding"/>
    <property type="evidence" value="ECO:0007669"/>
    <property type="project" value="UniProtKB-KW"/>
</dbReference>
<feature type="domain" description="Integrase catalytic" evidence="21">
    <location>
        <begin position="1089"/>
        <end position="1255"/>
    </location>
</feature>
<feature type="region of interest" description="Disordered" evidence="19">
    <location>
        <begin position="309"/>
        <end position="372"/>
    </location>
</feature>
<dbReference type="CDD" id="cd00303">
    <property type="entry name" value="retropepsin_like"/>
    <property type="match status" value="1"/>
</dbReference>
<dbReference type="FunFam" id="3.10.20.370:FF:000001">
    <property type="entry name" value="Retrovirus-related Pol polyprotein from transposon 17.6-like protein"/>
    <property type="match status" value="1"/>
</dbReference>
<feature type="compositionally biased region" description="Basic and acidic residues" evidence="19">
    <location>
        <begin position="1652"/>
        <end position="1662"/>
    </location>
</feature>
<comment type="caution">
    <text evidence="22">The sequence shown here is derived from an EMBL/GenBank/DDBJ whole genome shotgun (WGS) entry which is preliminary data.</text>
</comment>
<keyword evidence="3" id="KW-0808">Transferase</keyword>
<keyword evidence="2" id="KW-0645">Protease</keyword>
<evidence type="ECO:0000256" key="3">
    <source>
        <dbReference type="ARBA" id="ARBA00022679"/>
    </source>
</evidence>
<keyword evidence="9" id="KW-0378">Hydrolase</keyword>
<evidence type="ECO:0000256" key="1">
    <source>
        <dbReference type="ARBA" id="ARBA00004123"/>
    </source>
</evidence>
<evidence type="ECO:0000256" key="17">
    <source>
        <dbReference type="ARBA" id="ARBA00023242"/>
    </source>
</evidence>
<dbReference type="InterPro" id="IPR016197">
    <property type="entry name" value="Chromo-like_dom_sf"/>
</dbReference>
<dbReference type="PANTHER" id="PTHR37984">
    <property type="entry name" value="PROTEIN CBG26694"/>
    <property type="match status" value="1"/>
</dbReference>
<keyword evidence="17" id="KW-0539">Nucleus</keyword>
<evidence type="ECO:0000256" key="10">
    <source>
        <dbReference type="ARBA" id="ARBA00022842"/>
    </source>
</evidence>
<dbReference type="FunFam" id="3.30.70.270:FF:000020">
    <property type="entry name" value="Transposon Tf2-6 polyprotein-like Protein"/>
    <property type="match status" value="1"/>
</dbReference>
<dbReference type="InterPro" id="IPR001584">
    <property type="entry name" value="Integrase_cat-core"/>
</dbReference>
<dbReference type="InterPro" id="IPR036397">
    <property type="entry name" value="RNaseH_sf"/>
</dbReference>
<dbReference type="PROSITE" id="PS00598">
    <property type="entry name" value="CHROMO_1"/>
    <property type="match status" value="1"/>
</dbReference>
<evidence type="ECO:0000259" key="20">
    <source>
        <dbReference type="PROSITE" id="PS50013"/>
    </source>
</evidence>
<evidence type="ECO:0000256" key="9">
    <source>
        <dbReference type="ARBA" id="ARBA00022801"/>
    </source>
</evidence>
<comment type="subcellular location">
    <subcellularLocation>
        <location evidence="1">Nucleus</location>
    </subcellularLocation>
</comment>
<dbReference type="SUPFAM" id="SSF56672">
    <property type="entry name" value="DNA/RNA polymerases"/>
    <property type="match status" value="1"/>
</dbReference>
<feature type="compositionally biased region" description="Basic and acidic residues" evidence="19">
    <location>
        <begin position="1523"/>
        <end position="1538"/>
    </location>
</feature>
<dbReference type="InterPro" id="IPR056924">
    <property type="entry name" value="SH3_Tf2-1"/>
</dbReference>
<dbReference type="Proteomes" id="UP001159659">
    <property type="component" value="Unassembled WGS sequence"/>
</dbReference>
<gene>
    <name evidence="22" type="ORF">PFR002_LOCUS2319</name>
</gene>
<feature type="domain" description="Chromo" evidence="20">
    <location>
        <begin position="1563"/>
        <end position="1641"/>
    </location>
</feature>
<evidence type="ECO:0000256" key="6">
    <source>
        <dbReference type="ARBA" id="ARBA00022723"/>
    </source>
</evidence>
<dbReference type="PANTHER" id="PTHR37984:SF5">
    <property type="entry name" value="PROTEIN NYNRIN-LIKE"/>
    <property type="match status" value="1"/>
</dbReference>
<evidence type="ECO:0000256" key="15">
    <source>
        <dbReference type="ARBA" id="ARBA00023125"/>
    </source>
</evidence>
<feature type="compositionally biased region" description="Basic residues" evidence="19">
    <location>
        <begin position="349"/>
        <end position="370"/>
    </location>
</feature>
<evidence type="ECO:0000313" key="23">
    <source>
        <dbReference type="Proteomes" id="UP001159659"/>
    </source>
</evidence>
<dbReference type="InterPro" id="IPR043502">
    <property type="entry name" value="DNA/RNA_pol_sf"/>
</dbReference>
<dbReference type="GO" id="GO:0015074">
    <property type="term" value="P:DNA integration"/>
    <property type="evidence" value="ECO:0007669"/>
    <property type="project" value="UniProtKB-KW"/>
</dbReference>
<dbReference type="Gene3D" id="2.40.50.40">
    <property type="match status" value="1"/>
</dbReference>
<feature type="region of interest" description="Disordered" evidence="19">
    <location>
        <begin position="1641"/>
        <end position="1669"/>
    </location>
</feature>
<dbReference type="Gene3D" id="3.30.70.270">
    <property type="match status" value="2"/>
</dbReference>
<dbReference type="GO" id="GO:0005634">
    <property type="term" value="C:nucleus"/>
    <property type="evidence" value="ECO:0007669"/>
    <property type="project" value="UniProtKB-SubCell"/>
</dbReference>
<dbReference type="SUPFAM" id="SSF53098">
    <property type="entry name" value="Ribonuclease H-like"/>
    <property type="match status" value="1"/>
</dbReference>
<protein>
    <recommendedName>
        <fullName evidence="24">Reverse transcriptase</fullName>
    </recommendedName>
</protein>
<keyword evidence="8" id="KW-0255">Endonuclease</keyword>
<evidence type="ECO:0000256" key="4">
    <source>
        <dbReference type="ARBA" id="ARBA00022695"/>
    </source>
</evidence>
<dbReference type="FunFam" id="3.30.420.10:FF:000032">
    <property type="entry name" value="Retrovirus-related Pol polyprotein from transposon 297-like Protein"/>
    <property type="match status" value="1"/>
</dbReference>
<dbReference type="InterPro" id="IPR001969">
    <property type="entry name" value="Aspartic_peptidase_AS"/>
</dbReference>
<keyword evidence="12" id="KW-0229">DNA integration</keyword>
<dbReference type="GO" id="GO:0003964">
    <property type="term" value="F:RNA-directed DNA polymerase activity"/>
    <property type="evidence" value="ECO:0007669"/>
    <property type="project" value="UniProtKB-KW"/>
</dbReference>
<dbReference type="GO" id="GO:0003887">
    <property type="term" value="F:DNA-directed DNA polymerase activity"/>
    <property type="evidence" value="ECO:0007669"/>
    <property type="project" value="UniProtKB-KW"/>
</dbReference>
<dbReference type="Pfam" id="PF00078">
    <property type="entry name" value="RVT_1"/>
    <property type="match status" value="1"/>
</dbReference>
<keyword evidence="5" id="KW-0540">Nuclease</keyword>
<dbReference type="InterPro" id="IPR000477">
    <property type="entry name" value="RT_dom"/>
</dbReference>
<proteinExistence type="predicted"/>
<evidence type="ECO:0000256" key="2">
    <source>
        <dbReference type="ARBA" id="ARBA00022670"/>
    </source>
</evidence>
<dbReference type="EMBL" id="CANTFK010000267">
    <property type="protein sequence ID" value="CAI5711089.1"/>
    <property type="molecule type" value="Genomic_DNA"/>
</dbReference>
<feature type="compositionally biased region" description="Basic and acidic residues" evidence="19">
    <location>
        <begin position="1563"/>
        <end position="1578"/>
    </location>
</feature>
<reference evidence="22" key="1">
    <citation type="submission" date="2022-12" db="EMBL/GenBank/DDBJ databases">
        <authorList>
            <person name="Webb A."/>
        </authorList>
    </citation>
    <scope>NUCLEOTIDE SEQUENCE</scope>
    <source>
        <strain evidence="22">Pf2</strain>
    </source>
</reference>
<dbReference type="InterPro" id="IPR021109">
    <property type="entry name" value="Peptidase_aspartic_dom_sf"/>
</dbReference>
<evidence type="ECO:0000256" key="18">
    <source>
        <dbReference type="ARBA" id="ARBA00023268"/>
    </source>
</evidence>
<feature type="compositionally biased region" description="Basic and acidic residues" evidence="19">
    <location>
        <begin position="311"/>
        <end position="330"/>
    </location>
</feature>
<keyword evidence="10" id="KW-0460">Magnesium</keyword>
<dbReference type="GO" id="GO:0004519">
    <property type="term" value="F:endonuclease activity"/>
    <property type="evidence" value="ECO:0007669"/>
    <property type="project" value="UniProtKB-KW"/>
</dbReference>
<feature type="region of interest" description="Disordered" evidence="19">
    <location>
        <begin position="1511"/>
        <end position="1588"/>
    </location>
</feature>
<dbReference type="GO" id="GO:0046872">
    <property type="term" value="F:metal ion binding"/>
    <property type="evidence" value="ECO:0007669"/>
    <property type="project" value="UniProtKB-KW"/>
</dbReference>
<evidence type="ECO:0000256" key="12">
    <source>
        <dbReference type="ARBA" id="ARBA00022908"/>
    </source>
</evidence>
<keyword evidence="7" id="KW-0064">Aspartyl protease</keyword>
<dbReference type="FunFam" id="1.10.340.70:FF:000001">
    <property type="entry name" value="Retrovirus-related Pol polyprotein from transposon gypsy-like Protein"/>
    <property type="match status" value="1"/>
</dbReference>
<accession>A0AAV0SYT3</accession>
<dbReference type="InterPro" id="IPR041577">
    <property type="entry name" value="RT_RNaseH_2"/>
</dbReference>
<dbReference type="PROSITE" id="PS50013">
    <property type="entry name" value="CHROMO_2"/>
    <property type="match status" value="1"/>
</dbReference>
<evidence type="ECO:0000256" key="11">
    <source>
        <dbReference type="ARBA" id="ARBA00022884"/>
    </source>
</evidence>
<dbReference type="Gene3D" id="3.10.10.10">
    <property type="entry name" value="HIV Type 1 Reverse Transcriptase, subunit A, domain 1"/>
    <property type="match status" value="1"/>
</dbReference>
<dbReference type="InterPro" id="IPR000953">
    <property type="entry name" value="Chromo/chromo_shadow_dom"/>
</dbReference>
<organism evidence="22 23">
    <name type="scientific">Peronospora farinosa</name>
    <dbReference type="NCBI Taxonomy" id="134698"/>
    <lineage>
        <taxon>Eukaryota</taxon>
        <taxon>Sar</taxon>
        <taxon>Stramenopiles</taxon>
        <taxon>Oomycota</taxon>
        <taxon>Peronosporomycetes</taxon>
        <taxon>Peronosporales</taxon>
        <taxon>Peronosporaceae</taxon>
        <taxon>Peronospora</taxon>
    </lineage>
</organism>
<dbReference type="InterPro" id="IPR023780">
    <property type="entry name" value="Chromo_domain"/>
</dbReference>
<keyword evidence="16" id="KW-0233">DNA recombination</keyword>
<evidence type="ECO:0008006" key="24">
    <source>
        <dbReference type="Google" id="ProtNLM"/>
    </source>
</evidence>
<dbReference type="InterPro" id="IPR023779">
    <property type="entry name" value="Chromodomain_CS"/>
</dbReference>
<dbReference type="Pfam" id="PF17919">
    <property type="entry name" value="RT_RNaseH_2"/>
    <property type="match status" value="1"/>
</dbReference>
<dbReference type="Pfam" id="PF00665">
    <property type="entry name" value="rve"/>
    <property type="match status" value="1"/>
</dbReference>
<dbReference type="SUPFAM" id="SSF54160">
    <property type="entry name" value="Chromo domain-like"/>
    <property type="match status" value="1"/>
</dbReference>
<dbReference type="GO" id="GO:0006310">
    <property type="term" value="P:DNA recombination"/>
    <property type="evidence" value="ECO:0007669"/>
    <property type="project" value="UniProtKB-KW"/>
</dbReference>
<dbReference type="GO" id="GO:0006508">
    <property type="term" value="P:proteolysis"/>
    <property type="evidence" value="ECO:0007669"/>
    <property type="project" value="UniProtKB-KW"/>
</dbReference>
<dbReference type="SMART" id="SM00298">
    <property type="entry name" value="CHROMO"/>
    <property type="match status" value="1"/>
</dbReference>
<dbReference type="GO" id="GO:0003723">
    <property type="term" value="F:RNA binding"/>
    <property type="evidence" value="ECO:0007669"/>
    <property type="project" value="UniProtKB-KW"/>
</dbReference>
<evidence type="ECO:0000256" key="5">
    <source>
        <dbReference type="ARBA" id="ARBA00022722"/>
    </source>
</evidence>
<dbReference type="PROSITE" id="PS00141">
    <property type="entry name" value="ASP_PROTEASE"/>
    <property type="match status" value="1"/>
</dbReference>
<keyword evidence="11" id="KW-0694">RNA-binding</keyword>
<keyword evidence="4" id="KW-0548">Nucleotidyltransferase</keyword>
<evidence type="ECO:0000259" key="21">
    <source>
        <dbReference type="PROSITE" id="PS50994"/>
    </source>
</evidence>
<dbReference type="InterPro" id="IPR041588">
    <property type="entry name" value="Integrase_H2C2"/>
</dbReference>
<dbReference type="InterPro" id="IPR050951">
    <property type="entry name" value="Retrovirus_Pol_polyprotein"/>
</dbReference>
<evidence type="ECO:0000256" key="13">
    <source>
        <dbReference type="ARBA" id="ARBA00022918"/>
    </source>
</evidence>
<dbReference type="Gene3D" id="1.10.340.70">
    <property type="match status" value="1"/>
</dbReference>
<evidence type="ECO:0000256" key="19">
    <source>
        <dbReference type="SAM" id="MobiDB-lite"/>
    </source>
</evidence>
<dbReference type="SUPFAM" id="SSF50630">
    <property type="entry name" value="Acid proteases"/>
    <property type="match status" value="1"/>
</dbReference>
<feature type="region of interest" description="Disordered" evidence="19">
    <location>
        <begin position="1456"/>
        <end position="1476"/>
    </location>
</feature>
<dbReference type="Gene3D" id="3.30.420.10">
    <property type="entry name" value="Ribonuclease H-like superfamily/Ribonuclease H"/>
    <property type="match status" value="1"/>
</dbReference>
<dbReference type="PROSITE" id="PS50994">
    <property type="entry name" value="INTEGRASE"/>
    <property type="match status" value="1"/>
</dbReference>
<evidence type="ECO:0000256" key="7">
    <source>
        <dbReference type="ARBA" id="ARBA00022750"/>
    </source>
</evidence>
<dbReference type="Pfam" id="PF17921">
    <property type="entry name" value="Integrase_H2C2"/>
    <property type="match status" value="1"/>
</dbReference>
<evidence type="ECO:0000313" key="22">
    <source>
        <dbReference type="EMBL" id="CAI5711089.1"/>
    </source>
</evidence>
<keyword evidence="14" id="KW-0239">DNA-directed DNA polymerase</keyword>
<dbReference type="GO" id="GO:0004190">
    <property type="term" value="F:aspartic-type endopeptidase activity"/>
    <property type="evidence" value="ECO:0007669"/>
    <property type="project" value="UniProtKB-KW"/>
</dbReference>
<dbReference type="CDD" id="cd09274">
    <property type="entry name" value="RNase_HI_RT_Ty3"/>
    <property type="match status" value="1"/>
</dbReference>
<keyword evidence="13" id="KW-0695">RNA-directed DNA polymerase</keyword>
<dbReference type="Gene3D" id="2.40.70.10">
    <property type="entry name" value="Acid Proteases"/>
    <property type="match status" value="1"/>
</dbReference>
<evidence type="ECO:0000256" key="16">
    <source>
        <dbReference type="ARBA" id="ARBA00023172"/>
    </source>
</evidence>
<evidence type="ECO:0000256" key="14">
    <source>
        <dbReference type="ARBA" id="ARBA00022932"/>
    </source>
</evidence>
<evidence type="ECO:0000256" key="8">
    <source>
        <dbReference type="ARBA" id="ARBA00022759"/>
    </source>
</evidence>
<keyword evidence="15" id="KW-0238">DNA-binding</keyword>
<dbReference type="InterPro" id="IPR012337">
    <property type="entry name" value="RNaseH-like_sf"/>
</dbReference>
<dbReference type="InterPro" id="IPR043128">
    <property type="entry name" value="Rev_trsase/Diguanyl_cyclase"/>
</dbReference>
<dbReference type="CDD" id="cd00024">
    <property type="entry name" value="CD_CSD"/>
    <property type="match status" value="1"/>
</dbReference>